<dbReference type="EMBL" id="JBHSAQ010000001">
    <property type="protein sequence ID" value="MFC3957117.1"/>
    <property type="molecule type" value="Genomic_DNA"/>
</dbReference>
<dbReference type="GeneID" id="73904717"/>
<comment type="caution">
    <text evidence="1">The sequence shown here is derived from an EMBL/GenBank/DDBJ whole genome shotgun (WGS) entry which is preliminary data.</text>
</comment>
<evidence type="ECO:0000313" key="1">
    <source>
        <dbReference type="EMBL" id="MFC3957117.1"/>
    </source>
</evidence>
<protein>
    <submittedName>
        <fullName evidence="1">Uncharacterized protein</fullName>
    </submittedName>
</protein>
<sequence>MGVRPPQGGDDREPETIEFGIAAVDARLRESELDFPASAETVERALGGSAIPFDASGSTVQFSEALAETDADAFDSRQDLMNELHPVFEAYRANRSASLVGQLRSLLPF</sequence>
<dbReference type="Proteomes" id="UP001595846">
    <property type="component" value="Unassembled WGS sequence"/>
</dbReference>
<dbReference type="AlphaFoldDB" id="A0ABD5NJT1"/>
<organism evidence="1 2">
    <name type="scientific">Halovivax cerinus</name>
    <dbReference type="NCBI Taxonomy" id="1487865"/>
    <lineage>
        <taxon>Archaea</taxon>
        <taxon>Methanobacteriati</taxon>
        <taxon>Methanobacteriota</taxon>
        <taxon>Stenosarchaea group</taxon>
        <taxon>Halobacteria</taxon>
        <taxon>Halobacteriales</taxon>
        <taxon>Natrialbaceae</taxon>
        <taxon>Halovivax</taxon>
    </lineage>
</organism>
<dbReference type="Pfam" id="PF19102">
    <property type="entry name" value="DUF5789"/>
    <property type="match status" value="1"/>
</dbReference>
<dbReference type="InterPro" id="IPR043899">
    <property type="entry name" value="DUF5789"/>
</dbReference>
<reference evidence="1 2" key="1">
    <citation type="journal article" date="2019" name="Int. J. Syst. Evol. Microbiol.">
        <title>The Global Catalogue of Microorganisms (GCM) 10K type strain sequencing project: providing services to taxonomists for standard genome sequencing and annotation.</title>
        <authorList>
            <consortium name="The Broad Institute Genomics Platform"/>
            <consortium name="The Broad Institute Genome Sequencing Center for Infectious Disease"/>
            <person name="Wu L."/>
            <person name="Ma J."/>
        </authorList>
    </citation>
    <scope>NUCLEOTIDE SEQUENCE [LARGE SCALE GENOMIC DNA]</scope>
    <source>
        <strain evidence="1 2">IBRC-M 10256</strain>
    </source>
</reference>
<keyword evidence="2" id="KW-1185">Reference proteome</keyword>
<name>A0ABD5NJT1_9EURY</name>
<accession>A0ABD5NJT1</accession>
<proteinExistence type="predicted"/>
<dbReference type="RefSeq" id="WP_256531952.1">
    <property type="nucleotide sequence ID" value="NZ_CP101824.1"/>
</dbReference>
<evidence type="ECO:0000313" key="2">
    <source>
        <dbReference type="Proteomes" id="UP001595846"/>
    </source>
</evidence>
<gene>
    <name evidence="1" type="ORF">ACFOUR_01855</name>
</gene>